<reference evidence="9 10" key="1">
    <citation type="submission" date="2016-10" db="EMBL/GenBank/DDBJ databases">
        <authorList>
            <person name="de Groot N.N."/>
        </authorList>
    </citation>
    <scope>NUCLEOTIDE SEQUENCE [LARGE SCALE GENOMIC DNA]</scope>
    <source>
        <strain evidence="9 10">CGMCC 1.12333</strain>
    </source>
</reference>
<dbReference type="EMBL" id="FPBK01000012">
    <property type="protein sequence ID" value="SFU66625.1"/>
    <property type="molecule type" value="Genomic_DNA"/>
</dbReference>
<sequence length="531" mass="59396">MKKITIYAAAVAMLSLGSCSKDYLDTEPMTELTSSNFYTTPSEAYDALVGCYDGMQIAEGASGTPFALASEILSDDCYGGVGNSDAYNYQAIDEFDPTRAPSYVDIYDDTWTKYYAAIFRCNTLLQNLDNIDWTGSEELRPIYESEARFIRAYMYFDLVRLFGNVPLLTEPSVENLPQAEPDEVYTVIAQDLLFAAENLEDVTYSSTTHGRITKWAAKSMLGRVYLYYTGYYGQSDLVGLVSQSEALQHLEDVIDNSGHGLVSDFNTLWPAASPDTYAGEDNEEVVFSVKFTYTSDYDGNTDGNHWMVMFGMREFSYYPYGNGWGVTVNSDLYDLYNDGDSRQEASVIALDEEEIPFTNIDKQREYTGYYNKKYAPMLAYDEDGNLNSAAVILGGDDFMIGQFQDYFVIRYSDVLLMAAELGSGNAQSYFNMVRERAMGDSYTQIPVNTTNLMKERHKEFALEGVRYWDLLRQGVSTAANTIATSTTLLNGGVEVTKTISASKIQETEGLQQIPNTQITLSDGVLEQNNGW</sequence>
<keyword evidence="10" id="KW-1185">Reference proteome</keyword>
<feature type="chain" id="PRO_5011665508" evidence="6">
    <location>
        <begin position="21"/>
        <end position="531"/>
    </location>
</feature>
<evidence type="ECO:0000259" key="7">
    <source>
        <dbReference type="Pfam" id="PF07980"/>
    </source>
</evidence>
<evidence type="ECO:0000256" key="4">
    <source>
        <dbReference type="ARBA" id="ARBA00023136"/>
    </source>
</evidence>
<dbReference type="PROSITE" id="PS51257">
    <property type="entry name" value="PROKAR_LIPOPROTEIN"/>
    <property type="match status" value="1"/>
</dbReference>
<comment type="similarity">
    <text evidence="2">Belongs to the SusD family.</text>
</comment>
<proteinExistence type="inferred from homology"/>
<keyword evidence="5" id="KW-0998">Cell outer membrane</keyword>
<dbReference type="AlphaFoldDB" id="A0A1I7I132"/>
<accession>A0A1I7I132</accession>
<dbReference type="InterPro" id="IPR033985">
    <property type="entry name" value="SusD-like_N"/>
</dbReference>
<evidence type="ECO:0000259" key="8">
    <source>
        <dbReference type="Pfam" id="PF14322"/>
    </source>
</evidence>
<evidence type="ECO:0000256" key="3">
    <source>
        <dbReference type="ARBA" id="ARBA00022729"/>
    </source>
</evidence>
<dbReference type="SUPFAM" id="SSF48452">
    <property type="entry name" value="TPR-like"/>
    <property type="match status" value="1"/>
</dbReference>
<dbReference type="Proteomes" id="UP000199138">
    <property type="component" value="Unassembled WGS sequence"/>
</dbReference>
<organism evidence="9 10">
    <name type="scientific">Pustulibacterium marinum</name>
    <dbReference type="NCBI Taxonomy" id="1224947"/>
    <lineage>
        <taxon>Bacteria</taxon>
        <taxon>Pseudomonadati</taxon>
        <taxon>Bacteroidota</taxon>
        <taxon>Flavobacteriia</taxon>
        <taxon>Flavobacteriales</taxon>
        <taxon>Flavobacteriaceae</taxon>
        <taxon>Pustulibacterium</taxon>
    </lineage>
</organism>
<evidence type="ECO:0000256" key="2">
    <source>
        <dbReference type="ARBA" id="ARBA00006275"/>
    </source>
</evidence>
<dbReference type="RefSeq" id="WP_093025842.1">
    <property type="nucleotide sequence ID" value="NZ_FPBK01000012.1"/>
</dbReference>
<evidence type="ECO:0000313" key="10">
    <source>
        <dbReference type="Proteomes" id="UP000199138"/>
    </source>
</evidence>
<evidence type="ECO:0000256" key="6">
    <source>
        <dbReference type="SAM" id="SignalP"/>
    </source>
</evidence>
<dbReference type="GO" id="GO:0009279">
    <property type="term" value="C:cell outer membrane"/>
    <property type="evidence" value="ECO:0007669"/>
    <property type="project" value="UniProtKB-SubCell"/>
</dbReference>
<evidence type="ECO:0000313" key="9">
    <source>
        <dbReference type="EMBL" id="SFU66625.1"/>
    </source>
</evidence>
<dbReference type="STRING" id="1224947.SAMN05216480_11248"/>
<evidence type="ECO:0000256" key="5">
    <source>
        <dbReference type="ARBA" id="ARBA00023237"/>
    </source>
</evidence>
<protein>
    <submittedName>
        <fullName evidence="9">SusD family protein</fullName>
    </submittedName>
</protein>
<keyword evidence="3 6" id="KW-0732">Signal</keyword>
<keyword evidence="4" id="KW-0472">Membrane</keyword>
<feature type="domain" description="SusD-like N-terminal" evidence="8">
    <location>
        <begin position="88"/>
        <end position="226"/>
    </location>
</feature>
<dbReference type="Pfam" id="PF14322">
    <property type="entry name" value="SusD-like_3"/>
    <property type="match status" value="1"/>
</dbReference>
<dbReference type="OrthoDB" id="5694214at2"/>
<dbReference type="InterPro" id="IPR011990">
    <property type="entry name" value="TPR-like_helical_dom_sf"/>
</dbReference>
<dbReference type="Gene3D" id="1.25.40.390">
    <property type="match status" value="1"/>
</dbReference>
<dbReference type="InterPro" id="IPR012944">
    <property type="entry name" value="SusD_RagB_dom"/>
</dbReference>
<feature type="domain" description="RagB/SusD" evidence="7">
    <location>
        <begin position="360"/>
        <end position="531"/>
    </location>
</feature>
<feature type="signal peptide" evidence="6">
    <location>
        <begin position="1"/>
        <end position="20"/>
    </location>
</feature>
<comment type="subcellular location">
    <subcellularLocation>
        <location evidence="1">Cell outer membrane</location>
    </subcellularLocation>
</comment>
<gene>
    <name evidence="9" type="ORF">SAMN05216480_11248</name>
</gene>
<evidence type="ECO:0000256" key="1">
    <source>
        <dbReference type="ARBA" id="ARBA00004442"/>
    </source>
</evidence>
<name>A0A1I7I132_9FLAO</name>
<dbReference type="Pfam" id="PF07980">
    <property type="entry name" value="SusD_RagB"/>
    <property type="match status" value="1"/>
</dbReference>